<evidence type="ECO:0000256" key="5">
    <source>
        <dbReference type="ARBA" id="ARBA00022679"/>
    </source>
</evidence>
<keyword evidence="8 14" id="KW-0418">Kinase</keyword>
<evidence type="ECO:0000256" key="4">
    <source>
        <dbReference type="ARBA" id="ARBA00022536"/>
    </source>
</evidence>
<dbReference type="Gene3D" id="3.30.200.20">
    <property type="entry name" value="Phosphorylase Kinase, domain 1"/>
    <property type="match status" value="1"/>
</dbReference>
<dbReference type="Pfam" id="PF07714">
    <property type="entry name" value="PK_Tyr_Ser-Thr"/>
    <property type="match status" value="1"/>
</dbReference>
<dbReference type="CDD" id="cd01098">
    <property type="entry name" value="PAN_AP_plant"/>
    <property type="match status" value="1"/>
</dbReference>
<evidence type="ECO:0000259" key="21">
    <source>
        <dbReference type="PROSITE" id="PS50948"/>
    </source>
</evidence>
<comment type="similarity">
    <text evidence="14">Belongs to the protein kinase superfamily. Ser/Thr protein kinase family.</text>
</comment>
<dbReference type="GO" id="GO:0004674">
    <property type="term" value="F:protein serine/threonine kinase activity"/>
    <property type="evidence" value="ECO:0007669"/>
    <property type="project" value="UniProtKB-KW"/>
</dbReference>
<comment type="caution">
    <text evidence="15">Lacks conserved residue(s) required for the propagation of feature annotation.</text>
</comment>
<dbReference type="Pfam" id="PF01453">
    <property type="entry name" value="B_lectin"/>
    <property type="match status" value="1"/>
</dbReference>
<keyword evidence="16" id="KW-0812">Transmembrane</keyword>
<evidence type="ECO:0000256" key="13">
    <source>
        <dbReference type="ARBA" id="ARBA00048679"/>
    </source>
</evidence>
<evidence type="ECO:0000256" key="9">
    <source>
        <dbReference type="ARBA" id="ARBA00022840"/>
    </source>
</evidence>
<keyword evidence="16" id="KW-0472">Membrane</keyword>
<dbReference type="GO" id="GO:0005524">
    <property type="term" value="F:ATP binding"/>
    <property type="evidence" value="ECO:0007669"/>
    <property type="project" value="UniProtKB-KW"/>
</dbReference>
<dbReference type="GO" id="GO:0051707">
    <property type="term" value="P:response to other organism"/>
    <property type="evidence" value="ECO:0007669"/>
    <property type="project" value="UniProtKB-ARBA"/>
</dbReference>
<dbReference type="InterPro" id="IPR001480">
    <property type="entry name" value="Bulb-type_lectin_dom"/>
</dbReference>
<dbReference type="PROSITE" id="PS50011">
    <property type="entry name" value="PROTEIN_KINASE_DOM"/>
    <property type="match status" value="1"/>
</dbReference>
<dbReference type="InterPro" id="IPR000742">
    <property type="entry name" value="EGF"/>
</dbReference>
<evidence type="ECO:0000256" key="11">
    <source>
        <dbReference type="ARBA" id="ARBA00023180"/>
    </source>
</evidence>
<keyword evidence="4 15" id="KW-0245">EGF-like domain</keyword>
<dbReference type="PANTHER" id="PTHR27002:SF616">
    <property type="entry name" value="RECEPTOR-LIKE SERINE_THREONINE-PROTEIN KINASE"/>
    <property type="match status" value="1"/>
</dbReference>
<evidence type="ECO:0000259" key="19">
    <source>
        <dbReference type="PROSITE" id="PS50026"/>
    </source>
</evidence>
<dbReference type="FunFam" id="3.30.200.20:FF:000195">
    <property type="entry name" value="G-type lectin S-receptor-like serine/threonine-protein kinase"/>
    <property type="match status" value="1"/>
</dbReference>
<dbReference type="Pfam" id="PF08276">
    <property type="entry name" value="PAN_2"/>
    <property type="match status" value="1"/>
</dbReference>
<dbReference type="GO" id="GO:0005886">
    <property type="term" value="C:plasma membrane"/>
    <property type="evidence" value="ECO:0007669"/>
    <property type="project" value="UniProtKB-SubCell"/>
</dbReference>
<feature type="signal peptide" evidence="17">
    <location>
        <begin position="1"/>
        <end position="30"/>
    </location>
</feature>
<evidence type="ECO:0000313" key="23">
    <source>
        <dbReference type="Proteomes" id="UP000734854"/>
    </source>
</evidence>
<organism evidence="22 23">
    <name type="scientific">Zingiber officinale</name>
    <name type="common">Ginger</name>
    <name type="synonym">Amomum zingiber</name>
    <dbReference type="NCBI Taxonomy" id="94328"/>
    <lineage>
        <taxon>Eukaryota</taxon>
        <taxon>Viridiplantae</taxon>
        <taxon>Streptophyta</taxon>
        <taxon>Embryophyta</taxon>
        <taxon>Tracheophyta</taxon>
        <taxon>Spermatophyta</taxon>
        <taxon>Magnoliopsida</taxon>
        <taxon>Liliopsida</taxon>
        <taxon>Zingiberales</taxon>
        <taxon>Zingiberaceae</taxon>
        <taxon>Zingiber</taxon>
    </lineage>
</organism>
<dbReference type="EMBL" id="JACMSC010000003">
    <property type="protein sequence ID" value="KAG6529627.1"/>
    <property type="molecule type" value="Genomic_DNA"/>
</dbReference>
<keyword evidence="11" id="KW-0325">Glycoprotein</keyword>
<dbReference type="PROSITE" id="PS50948">
    <property type="entry name" value="PAN"/>
    <property type="match status" value="1"/>
</dbReference>
<evidence type="ECO:0000256" key="7">
    <source>
        <dbReference type="ARBA" id="ARBA00022741"/>
    </source>
</evidence>
<dbReference type="PANTHER" id="PTHR27002">
    <property type="entry name" value="RECEPTOR-LIKE SERINE/THREONINE-PROTEIN KINASE SD1-8"/>
    <property type="match status" value="1"/>
</dbReference>
<dbReference type="Pfam" id="PF00954">
    <property type="entry name" value="S_locus_glycop"/>
    <property type="match status" value="1"/>
</dbReference>
<keyword evidence="10" id="KW-1015">Disulfide bond</keyword>
<keyword evidence="9 14" id="KW-0067">ATP-binding</keyword>
<evidence type="ECO:0000256" key="14">
    <source>
        <dbReference type="PIRNR" id="PIRNR000641"/>
    </source>
</evidence>
<dbReference type="GO" id="GO:0048544">
    <property type="term" value="P:recognition of pollen"/>
    <property type="evidence" value="ECO:0007669"/>
    <property type="project" value="InterPro"/>
</dbReference>
<evidence type="ECO:0000256" key="16">
    <source>
        <dbReference type="SAM" id="Phobius"/>
    </source>
</evidence>
<feature type="domain" description="Apple" evidence="21">
    <location>
        <begin position="357"/>
        <end position="440"/>
    </location>
</feature>
<dbReference type="PROSITE" id="PS00108">
    <property type="entry name" value="PROTEIN_KINASE_ST"/>
    <property type="match status" value="1"/>
</dbReference>
<dbReference type="PROSITE" id="PS50026">
    <property type="entry name" value="EGF_3"/>
    <property type="match status" value="1"/>
</dbReference>
<evidence type="ECO:0000256" key="2">
    <source>
        <dbReference type="ARBA" id="ARBA00022475"/>
    </source>
</evidence>
<dbReference type="InterPro" id="IPR011009">
    <property type="entry name" value="Kinase-like_dom_sf"/>
</dbReference>
<keyword evidence="6 17" id="KW-0732">Signal</keyword>
<dbReference type="InterPro" id="IPR036426">
    <property type="entry name" value="Bulb-type_lectin_dom_sf"/>
</dbReference>
<comment type="catalytic activity">
    <reaction evidence="12 14">
        <text>L-threonyl-[protein] + ATP = O-phospho-L-threonyl-[protein] + ADP + H(+)</text>
        <dbReference type="Rhea" id="RHEA:46608"/>
        <dbReference type="Rhea" id="RHEA-COMP:11060"/>
        <dbReference type="Rhea" id="RHEA-COMP:11605"/>
        <dbReference type="ChEBI" id="CHEBI:15378"/>
        <dbReference type="ChEBI" id="CHEBI:30013"/>
        <dbReference type="ChEBI" id="CHEBI:30616"/>
        <dbReference type="ChEBI" id="CHEBI:61977"/>
        <dbReference type="ChEBI" id="CHEBI:456216"/>
        <dbReference type="EC" id="2.7.11.1"/>
    </reaction>
</comment>
<evidence type="ECO:0000256" key="3">
    <source>
        <dbReference type="ARBA" id="ARBA00022527"/>
    </source>
</evidence>
<dbReference type="InterPro" id="IPR003609">
    <property type="entry name" value="Pan_app"/>
</dbReference>
<proteinExistence type="inferred from homology"/>
<feature type="transmembrane region" description="Helical" evidence="16">
    <location>
        <begin position="485"/>
        <end position="506"/>
    </location>
</feature>
<evidence type="ECO:0000259" key="18">
    <source>
        <dbReference type="PROSITE" id="PS50011"/>
    </source>
</evidence>
<keyword evidence="3 14" id="KW-0723">Serine/threonine-protein kinase</keyword>
<dbReference type="Gene3D" id="2.90.10.10">
    <property type="entry name" value="Bulb-type lectin domain"/>
    <property type="match status" value="1"/>
</dbReference>
<dbReference type="SUPFAM" id="SSF56112">
    <property type="entry name" value="Protein kinase-like (PK-like)"/>
    <property type="match status" value="1"/>
</dbReference>
<dbReference type="SUPFAM" id="SSF51110">
    <property type="entry name" value="alpha-D-mannose-specific plant lectins"/>
    <property type="match status" value="1"/>
</dbReference>
<evidence type="ECO:0000256" key="8">
    <source>
        <dbReference type="ARBA" id="ARBA00022777"/>
    </source>
</evidence>
<keyword evidence="16" id="KW-1133">Transmembrane helix</keyword>
<feature type="domain" description="Bulb-type lectin" evidence="20">
    <location>
        <begin position="31"/>
        <end position="157"/>
    </location>
</feature>
<dbReference type="SMART" id="SM00108">
    <property type="entry name" value="B_lectin"/>
    <property type="match status" value="1"/>
</dbReference>
<dbReference type="SMART" id="SM00220">
    <property type="entry name" value="S_TKc"/>
    <property type="match status" value="1"/>
</dbReference>
<feature type="chain" id="PRO_5035329417" description="Receptor-like serine/threonine-protein kinase" evidence="17">
    <location>
        <begin position="31"/>
        <end position="906"/>
    </location>
</feature>
<dbReference type="InterPro" id="IPR000858">
    <property type="entry name" value="S_locus_glycoprot_dom"/>
</dbReference>
<dbReference type="InterPro" id="IPR000719">
    <property type="entry name" value="Prot_kinase_dom"/>
</dbReference>
<dbReference type="Gene3D" id="1.10.510.10">
    <property type="entry name" value="Transferase(Phosphotransferase) domain 1"/>
    <property type="match status" value="1"/>
</dbReference>
<feature type="domain" description="Protein kinase" evidence="18">
    <location>
        <begin position="541"/>
        <end position="814"/>
    </location>
</feature>
<dbReference type="CDD" id="cd00028">
    <property type="entry name" value="B_lectin"/>
    <property type="match status" value="1"/>
</dbReference>
<dbReference type="FunFam" id="1.10.510.10:FF:000060">
    <property type="entry name" value="G-type lectin S-receptor-like serine/threonine-protein kinase"/>
    <property type="match status" value="1"/>
</dbReference>
<gene>
    <name evidence="22" type="ORF">ZIOFF_011839</name>
</gene>
<evidence type="ECO:0000256" key="15">
    <source>
        <dbReference type="PROSITE-ProRule" id="PRU00076"/>
    </source>
</evidence>
<dbReference type="EC" id="2.7.11.1" evidence="14"/>
<evidence type="ECO:0000259" key="20">
    <source>
        <dbReference type="PROSITE" id="PS50927"/>
    </source>
</evidence>
<keyword evidence="7 14" id="KW-0547">Nucleotide-binding</keyword>
<name>A0A8J5I6Q5_ZINOF</name>
<evidence type="ECO:0000256" key="6">
    <source>
        <dbReference type="ARBA" id="ARBA00022729"/>
    </source>
</evidence>
<feature type="domain" description="EGF-like" evidence="19">
    <location>
        <begin position="302"/>
        <end position="338"/>
    </location>
</feature>
<dbReference type="SMART" id="SM00473">
    <property type="entry name" value="PAN_AP"/>
    <property type="match status" value="1"/>
</dbReference>
<dbReference type="Proteomes" id="UP000734854">
    <property type="component" value="Unassembled WGS sequence"/>
</dbReference>
<comment type="caution">
    <text evidence="22">The sequence shown here is derived from an EMBL/GenBank/DDBJ whole genome shotgun (WGS) entry which is preliminary data.</text>
</comment>
<dbReference type="InterPro" id="IPR001245">
    <property type="entry name" value="Ser-Thr/Tyr_kinase_cat_dom"/>
</dbReference>
<keyword evidence="2" id="KW-1003">Cell membrane</keyword>
<dbReference type="InterPro" id="IPR008271">
    <property type="entry name" value="Ser/Thr_kinase_AS"/>
</dbReference>
<sequence length="906" mass="100722">MEGRIASSTSFSFVCLLFLFVSTFFSISNGIDTLSIDRPLLDDDTTTLVSANGNFRLGFFSPNGSNSRYIGIWYNNIPVHTVVWVANRQRPIADRSGNLSLTADGALVIADGSANSTVVWSSGSPAPALENPVAQLLDDGDFVVREARDINGTEEDESFAWRSFDFPTDTQIPGMMVGRRRLRNGVEHNINLTAWTSDGDPAPSQYTYGLDVEGDPQLLIWSGAEPHWRGGPWNGRWFSGVPEVRDMSDGLVNFNVQPNEITFLYNHQSTAILRWVIHHSGQLRLIVWLESEQDWNIIWFVPKDLCDSVSTCGPNGLCRPSSSPLCACLQGFRPRNPRNWGLLDGSDGCRRTTALDCRNNTDGFFIQRGAKLPDTSRSTVVPTLTLDQCRALCLSTCNCTAFAASNVSVAASGCIIWTTDLTDITAYQGGLGQDLYVRLAAADLGKYPKINPKQMKLNQPLLNLSQIRSVSESSPEKSRRRNLKVAIGVVLPLAIISLACASYFVLRKKKRGTQLPQIAEKEDLELPLFDLSTIRDATNGFSMDNKLGEGGFGPVYKGKLGVDQEIAIKRLSTTSTQGADEFKNEVTLIAKLQHRNLVRLLGCCIQGAERMLVYEYMPNRSLDAFLFDEVRSKLLDWRRRYNIILGIARGLMYLHHDSRLRIIHRDLKAGNVLLDKDMNPKISDFGMARIFRGDQSETNTERVVGTYGYMSPEYLIDGVFSIKSDVYSFGVLILEIISGKTNRRVYQHQSNLLEYAWNMWKEGEWWNLVDKNIDKFSSEEAEVTKCIKIGLLCVQEWPKDRPTMPLYRAAAIWKVTISTKDSGSRCEMGKMRLSAATVAAEKGSVGCRWRLWTRGKAAVAAGGGCARGGCRRGRLLCTRRLPARRAAVRAEAAGEEAGGSADCGWR</sequence>
<dbReference type="PIRSF" id="PIRSF000641">
    <property type="entry name" value="SRK"/>
    <property type="match status" value="1"/>
</dbReference>
<comment type="catalytic activity">
    <reaction evidence="13 14">
        <text>L-seryl-[protein] + ATP = O-phospho-L-seryl-[protein] + ADP + H(+)</text>
        <dbReference type="Rhea" id="RHEA:17989"/>
        <dbReference type="Rhea" id="RHEA-COMP:9863"/>
        <dbReference type="Rhea" id="RHEA-COMP:11604"/>
        <dbReference type="ChEBI" id="CHEBI:15378"/>
        <dbReference type="ChEBI" id="CHEBI:29999"/>
        <dbReference type="ChEBI" id="CHEBI:30616"/>
        <dbReference type="ChEBI" id="CHEBI:83421"/>
        <dbReference type="ChEBI" id="CHEBI:456216"/>
        <dbReference type="EC" id="2.7.11.1"/>
    </reaction>
</comment>
<dbReference type="InterPro" id="IPR024171">
    <property type="entry name" value="SRK-like_kinase"/>
</dbReference>
<evidence type="ECO:0000256" key="10">
    <source>
        <dbReference type="ARBA" id="ARBA00023157"/>
    </source>
</evidence>
<evidence type="ECO:0000256" key="1">
    <source>
        <dbReference type="ARBA" id="ARBA00004251"/>
    </source>
</evidence>
<evidence type="ECO:0000313" key="22">
    <source>
        <dbReference type="EMBL" id="KAG6529627.1"/>
    </source>
</evidence>
<evidence type="ECO:0000256" key="17">
    <source>
        <dbReference type="SAM" id="SignalP"/>
    </source>
</evidence>
<comment type="subcellular location">
    <subcellularLocation>
        <location evidence="1">Cell membrane</location>
        <topology evidence="1">Single-pass type I membrane protein</topology>
    </subcellularLocation>
</comment>
<reference evidence="22 23" key="1">
    <citation type="submission" date="2020-08" db="EMBL/GenBank/DDBJ databases">
        <title>Plant Genome Project.</title>
        <authorList>
            <person name="Zhang R.-G."/>
        </authorList>
    </citation>
    <scope>NUCLEOTIDE SEQUENCE [LARGE SCALE GENOMIC DNA]</scope>
    <source>
        <tissue evidence="22">Rhizome</tissue>
    </source>
</reference>
<dbReference type="CDD" id="cd14066">
    <property type="entry name" value="STKc_IRAK"/>
    <property type="match status" value="1"/>
</dbReference>
<keyword evidence="23" id="KW-1185">Reference proteome</keyword>
<accession>A0A8J5I6Q5</accession>
<dbReference type="AlphaFoldDB" id="A0A8J5I6Q5"/>
<evidence type="ECO:0000256" key="12">
    <source>
        <dbReference type="ARBA" id="ARBA00047899"/>
    </source>
</evidence>
<protein>
    <recommendedName>
        <fullName evidence="14">Receptor-like serine/threonine-protein kinase</fullName>
        <ecNumber evidence="14">2.7.11.1</ecNumber>
    </recommendedName>
</protein>
<dbReference type="PROSITE" id="PS50927">
    <property type="entry name" value="BULB_LECTIN"/>
    <property type="match status" value="1"/>
</dbReference>
<keyword evidence="5 14" id="KW-0808">Transferase</keyword>